<evidence type="ECO:0000313" key="1">
    <source>
        <dbReference type="EMBL" id="MCH3853812.1"/>
    </source>
</evidence>
<dbReference type="SUPFAM" id="SSF50494">
    <property type="entry name" value="Trypsin-like serine proteases"/>
    <property type="match status" value="1"/>
</dbReference>
<name>A0AAW5EMK9_CAMJU</name>
<sequence length="81" mass="8711">NDKEVVSSLGSGVIISQDGYIVTNNHVVDDADTISVSLPGSDTEYKAKLIGKDPKTDLAVIKIEANNLWAITFTNSDDLME</sequence>
<dbReference type="Proteomes" id="UP001199644">
    <property type="component" value="Unassembled WGS sequence"/>
</dbReference>
<dbReference type="InterPro" id="IPR001940">
    <property type="entry name" value="Peptidase_S1C"/>
</dbReference>
<dbReference type="GO" id="GO:0006508">
    <property type="term" value="P:proteolysis"/>
    <property type="evidence" value="ECO:0007669"/>
    <property type="project" value="InterPro"/>
</dbReference>
<gene>
    <name evidence="1" type="ORF">LZC39_17140</name>
</gene>
<dbReference type="RefSeq" id="WP_240382141.1">
    <property type="nucleotide sequence ID" value="NZ_JAJUOL010001301.1"/>
</dbReference>
<accession>A0AAW5EMK9</accession>
<dbReference type="GO" id="GO:0004252">
    <property type="term" value="F:serine-type endopeptidase activity"/>
    <property type="evidence" value="ECO:0007669"/>
    <property type="project" value="InterPro"/>
</dbReference>
<dbReference type="Gene3D" id="2.40.10.10">
    <property type="entry name" value="Trypsin-like serine proteases"/>
    <property type="match status" value="1"/>
</dbReference>
<dbReference type="PANTHER" id="PTHR22939:SF129">
    <property type="entry name" value="SERINE PROTEASE HTRA2, MITOCHONDRIAL"/>
    <property type="match status" value="1"/>
</dbReference>
<dbReference type="Pfam" id="PF13365">
    <property type="entry name" value="Trypsin_2"/>
    <property type="match status" value="1"/>
</dbReference>
<dbReference type="InterPro" id="IPR009003">
    <property type="entry name" value="Peptidase_S1_PA"/>
</dbReference>
<dbReference type="PANTHER" id="PTHR22939">
    <property type="entry name" value="SERINE PROTEASE FAMILY S1C HTRA-RELATED"/>
    <property type="match status" value="1"/>
</dbReference>
<feature type="non-terminal residue" evidence="1">
    <location>
        <position position="81"/>
    </location>
</feature>
<feature type="non-terminal residue" evidence="1">
    <location>
        <position position="1"/>
    </location>
</feature>
<dbReference type="EMBL" id="JAJUOL010001301">
    <property type="protein sequence ID" value="MCH3853812.1"/>
    <property type="molecule type" value="Genomic_DNA"/>
</dbReference>
<dbReference type="AlphaFoldDB" id="A0AAW5EMK9"/>
<comment type="caution">
    <text evidence="1">The sequence shown here is derived from an EMBL/GenBank/DDBJ whole genome shotgun (WGS) entry which is preliminary data.</text>
</comment>
<dbReference type="InterPro" id="IPR043504">
    <property type="entry name" value="Peptidase_S1_PA_chymotrypsin"/>
</dbReference>
<proteinExistence type="predicted"/>
<reference evidence="1" key="1">
    <citation type="submission" date="2021-12" db="EMBL/GenBank/DDBJ databases">
        <title>Prevalence of phenicol resistance gene fexA in Campylobacter isolated from poultry supply chain.</title>
        <authorList>
            <person name="Tang B."/>
            <person name="Zheng X."/>
            <person name="Lin J."/>
            <person name="Lin R."/>
            <person name="Yang H."/>
            <person name="Shen Z."/>
            <person name="Xia F."/>
        </authorList>
    </citation>
    <scope>NUCLEOTIDE SEQUENCE</scope>
    <source>
        <strain evidence="1">CJHN2011004</strain>
    </source>
</reference>
<organism evidence="1 2">
    <name type="scientific">Campylobacter jejuni</name>
    <dbReference type="NCBI Taxonomy" id="197"/>
    <lineage>
        <taxon>Bacteria</taxon>
        <taxon>Pseudomonadati</taxon>
        <taxon>Campylobacterota</taxon>
        <taxon>Epsilonproteobacteria</taxon>
        <taxon>Campylobacterales</taxon>
        <taxon>Campylobacteraceae</taxon>
        <taxon>Campylobacter</taxon>
    </lineage>
</organism>
<protein>
    <submittedName>
        <fullName evidence="1">Trypsin-like peptidase domain-containing protein</fullName>
    </submittedName>
</protein>
<dbReference type="PRINTS" id="PR00834">
    <property type="entry name" value="PROTEASES2C"/>
</dbReference>
<evidence type="ECO:0000313" key="2">
    <source>
        <dbReference type="Proteomes" id="UP001199644"/>
    </source>
</evidence>